<dbReference type="InterPro" id="IPR007750">
    <property type="entry name" value="DUF674"/>
</dbReference>
<dbReference type="AlphaFoldDB" id="A0A396J8S3"/>
<dbReference type="Proteomes" id="UP000265566">
    <property type="component" value="Chromosome 2"/>
</dbReference>
<evidence type="ECO:0000313" key="1">
    <source>
        <dbReference type="EMBL" id="RHN72828.1"/>
    </source>
</evidence>
<protein>
    <recommendedName>
        <fullName evidence="2">DUF674 family protein</fullName>
    </recommendedName>
</protein>
<gene>
    <name evidence="1" type="ORF">MtrunA17_Chr2g0291991</name>
</gene>
<accession>A0A396J8S3</accession>
<proteinExistence type="predicted"/>
<comment type="caution">
    <text evidence="1">The sequence shown here is derived from an EMBL/GenBank/DDBJ whole genome shotgun (WGS) entry which is preliminary data.</text>
</comment>
<dbReference type="PANTHER" id="PTHR33103">
    <property type="entry name" value="OS01G0153900 PROTEIN"/>
    <property type="match status" value="1"/>
</dbReference>
<sequence length="119" mass="13735">MPNVFGTIIHLLQVLEVTNVSTVVEQIVAISKKEVVDILKLSLVSKTPLTDFILKKKHFYDEFEKKKNQFEFNNGEETSEESRQMIVKVLQRKSTGEFLFVEGGVDFIDFLFSFLTFPL</sequence>
<name>A0A396J8S3_MEDTR</name>
<dbReference type="Gramene" id="rna8589">
    <property type="protein sequence ID" value="RHN72828.1"/>
    <property type="gene ID" value="gene8589"/>
</dbReference>
<reference evidence="1" key="1">
    <citation type="journal article" date="2018" name="Nat. Plants">
        <title>Whole-genome landscape of Medicago truncatula symbiotic genes.</title>
        <authorList>
            <person name="Pecrix Y."/>
            <person name="Gamas P."/>
            <person name="Carrere S."/>
        </authorList>
    </citation>
    <scope>NUCLEOTIDE SEQUENCE</scope>
    <source>
        <tissue evidence="1">Leaves</tissue>
    </source>
</reference>
<dbReference type="Pfam" id="PF05056">
    <property type="entry name" value="DUF674"/>
    <property type="match status" value="1"/>
</dbReference>
<organism evidence="1">
    <name type="scientific">Medicago truncatula</name>
    <name type="common">Barrel medic</name>
    <name type="synonym">Medicago tribuloides</name>
    <dbReference type="NCBI Taxonomy" id="3880"/>
    <lineage>
        <taxon>Eukaryota</taxon>
        <taxon>Viridiplantae</taxon>
        <taxon>Streptophyta</taxon>
        <taxon>Embryophyta</taxon>
        <taxon>Tracheophyta</taxon>
        <taxon>Spermatophyta</taxon>
        <taxon>Magnoliopsida</taxon>
        <taxon>eudicotyledons</taxon>
        <taxon>Gunneridae</taxon>
        <taxon>Pentapetalae</taxon>
        <taxon>rosids</taxon>
        <taxon>fabids</taxon>
        <taxon>Fabales</taxon>
        <taxon>Fabaceae</taxon>
        <taxon>Papilionoideae</taxon>
        <taxon>50 kb inversion clade</taxon>
        <taxon>NPAAA clade</taxon>
        <taxon>Hologalegina</taxon>
        <taxon>IRL clade</taxon>
        <taxon>Trifolieae</taxon>
        <taxon>Medicago</taxon>
    </lineage>
</organism>
<dbReference type="EMBL" id="PSQE01000002">
    <property type="protein sequence ID" value="RHN72828.1"/>
    <property type="molecule type" value="Genomic_DNA"/>
</dbReference>
<evidence type="ECO:0008006" key="2">
    <source>
        <dbReference type="Google" id="ProtNLM"/>
    </source>
</evidence>
<dbReference type="PANTHER" id="PTHR33103:SF27">
    <property type="entry name" value="OS04G0594700 PROTEIN"/>
    <property type="match status" value="1"/>
</dbReference>